<accession>A0AA86P4H2</accession>
<name>A0AA86P4H2_9EUKA</name>
<comment type="caution">
    <text evidence="2">The sequence shown here is derived from an EMBL/GenBank/DDBJ whole genome shotgun (WGS) entry which is preliminary data.</text>
</comment>
<keyword evidence="1" id="KW-0472">Membrane</keyword>
<dbReference type="EMBL" id="CAXDID020000599">
    <property type="protein sequence ID" value="CAL6105663.1"/>
    <property type="molecule type" value="Genomic_DNA"/>
</dbReference>
<dbReference type="Proteomes" id="UP001642409">
    <property type="component" value="Unassembled WGS sequence"/>
</dbReference>
<reference evidence="3 4" key="2">
    <citation type="submission" date="2024-07" db="EMBL/GenBank/DDBJ databases">
        <authorList>
            <person name="Akdeniz Z."/>
        </authorList>
    </citation>
    <scope>NUCLEOTIDE SEQUENCE [LARGE SCALE GENOMIC DNA]</scope>
</reference>
<reference evidence="2" key="1">
    <citation type="submission" date="2023-06" db="EMBL/GenBank/DDBJ databases">
        <authorList>
            <person name="Kurt Z."/>
        </authorList>
    </citation>
    <scope>NUCLEOTIDE SEQUENCE</scope>
</reference>
<keyword evidence="1" id="KW-0812">Transmembrane</keyword>
<evidence type="ECO:0000313" key="2">
    <source>
        <dbReference type="EMBL" id="CAI9931245.1"/>
    </source>
</evidence>
<evidence type="ECO:0000256" key="1">
    <source>
        <dbReference type="SAM" id="Phobius"/>
    </source>
</evidence>
<keyword evidence="1" id="KW-1133">Transmembrane helix</keyword>
<keyword evidence="4" id="KW-1185">Reference proteome</keyword>
<evidence type="ECO:0000313" key="4">
    <source>
        <dbReference type="Proteomes" id="UP001642409"/>
    </source>
</evidence>
<proteinExistence type="predicted"/>
<sequence>MASVGTRCEESSFCKSKACYICEKAPNEKRCAIAQLTCSATQMSVYVSNTSLTCKKRGGQACLSQSDTTCAYGCYQKQFNITFRCASQTMTCNLGQYPGIVDNQGQLKCLKATYSLCSDKNECFGDCLMELITNTMQCAPGFIDCSTFTPARIPALLGQKLVCVFTDGSLCTLDTECGQKCYPASASTTDANGKISAKKCSSNVLDCSKITETTQAINLANKAICALNNGQTCPTQGISLECFNERCMQIEHDRTKLKCITLTSVSTCDACDKLTQVCVADSNNNGVCRQANGQTKCDNDSCANTCIVSRANENICSIPCEPSCLNTCYSEQTGLKPICSKKPGETCEITIEGQCNYACLEVDSYNPLSSTRNYACSDKAPSCKTTEIPVVDSTSSTAGEIKCVSNNGKICSQDSDCDSTLCYHVSNTNEKRCASSAETCSDSSFVPGITVNGVTLGQKCFKNVGASCTAQGNDAECLSGICAQVKNAQTMTSNTLQCISTVSINTCSACNAKEICVIDQNYIGTCLLINGQIGCSDSSVCANSCVPTKQNVLTCSINCDIATDTFCQGSLLRCRTEPKGVAPTCKSDPGDLCSTQNSLCEFKCIQQKDKNDFRCSTAEPNCSSKPKTVSRVSATGVLSCEPNNGELCTTKDDCHSGNCIKVAQSTESRCSANTKSCTTGNTVSLVGSDLQCKKNAGQACTTEGADLSCFSGICAQIQGDPNVFKCITIGSVPTCTTCDQSTTKCAVNSSNEGVCLLKNGQIIPDGTDCKSSCANLCIVSKLNVQTCSIKCNALCDQTKCRSDITGLLPTCFAEVGEVCIPENNICVYECLETLDANGARTDQFACSKADSTCSAIEVAAINTNGNLICQPNDGSMCDENAGCSSNICYPVVQSVDFKCSKTAISCATSQEPKIPALDLKLTPICTKVAGESCLNDSDCFTNSCYSTDTNIGEKKCAVKLTCEANETPVFKNSTTSECLKAGGQACQLNDGTCAYGCFSYRPDNSTRCAGAYEPSCNATTHVGVIKNVDNLMKCYLVPNQVCTQEREEICQFECMKDLGANSSLKCSKEIVSCTSPQTPFISAQSKEVICKLDNNLECQTDSECASNTCYPVINSIIKKCAPTTISCPESGTIQALDLSLNPICIKNAGELCTDEGHDPTCFSGICAQIRNDPYTLKCVPKQSIAVCSSCEPSQKCVNDPFEALCLQRNGQINCEIDSCANQCIMSRKSKMTCSVQCDSTCDPLKCKSDKTGEEPSCKLLMSGGAVAGITIGIWLFFSLFIMLLCCCKRRKQKEEKDEIHLINSEEYVNNVEYVDNDVYIGVLEVAKIQE</sequence>
<evidence type="ECO:0000313" key="3">
    <source>
        <dbReference type="EMBL" id="CAL6105663.1"/>
    </source>
</evidence>
<organism evidence="2">
    <name type="scientific">Hexamita inflata</name>
    <dbReference type="NCBI Taxonomy" id="28002"/>
    <lineage>
        <taxon>Eukaryota</taxon>
        <taxon>Metamonada</taxon>
        <taxon>Diplomonadida</taxon>
        <taxon>Hexamitidae</taxon>
        <taxon>Hexamitinae</taxon>
        <taxon>Hexamita</taxon>
    </lineage>
</organism>
<dbReference type="EMBL" id="CATOUU010000477">
    <property type="protein sequence ID" value="CAI9931245.1"/>
    <property type="molecule type" value="Genomic_DNA"/>
</dbReference>
<gene>
    <name evidence="2" type="ORF">HINF_LOCUS18890</name>
    <name evidence="3" type="ORF">HINF_LOCUS73370</name>
</gene>
<protein>
    <submittedName>
        <fullName evidence="3">Hypothetical_protein</fullName>
    </submittedName>
</protein>
<feature type="transmembrane region" description="Helical" evidence="1">
    <location>
        <begin position="1259"/>
        <end position="1286"/>
    </location>
</feature>